<organism evidence="2 3">
    <name type="scientific">Cichlidogyrus casuarinus</name>
    <dbReference type="NCBI Taxonomy" id="1844966"/>
    <lineage>
        <taxon>Eukaryota</taxon>
        <taxon>Metazoa</taxon>
        <taxon>Spiralia</taxon>
        <taxon>Lophotrochozoa</taxon>
        <taxon>Platyhelminthes</taxon>
        <taxon>Monogenea</taxon>
        <taxon>Monopisthocotylea</taxon>
        <taxon>Dactylogyridea</taxon>
        <taxon>Ancyrocephalidae</taxon>
        <taxon>Cichlidogyrus</taxon>
    </lineage>
</organism>
<accession>A0ABD2Q2K0</accession>
<proteinExistence type="predicted"/>
<feature type="region of interest" description="Disordered" evidence="1">
    <location>
        <begin position="1"/>
        <end position="29"/>
    </location>
</feature>
<name>A0ABD2Q2K0_9PLAT</name>
<evidence type="ECO:0000256" key="1">
    <source>
        <dbReference type="SAM" id="MobiDB-lite"/>
    </source>
</evidence>
<keyword evidence="3" id="KW-1185">Reference proteome</keyword>
<evidence type="ECO:0000313" key="2">
    <source>
        <dbReference type="EMBL" id="KAL3312956.1"/>
    </source>
</evidence>
<gene>
    <name evidence="2" type="ORF">Ciccas_008451</name>
</gene>
<reference evidence="2 3" key="1">
    <citation type="submission" date="2024-11" db="EMBL/GenBank/DDBJ databases">
        <title>Adaptive evolution of stress response genes in parasites aligns with host niche diversity.</title>
        <authorList>
            <person name="Hahn C."/>
            <person name="Resl P."/>
        </authorList>
    </citation>
    <scope>NUCLEOTIDE SEQUENCE [LARGE SCALE GENOMIC DNA]</scope>
    <source>
        <strain evidence="2">EGGRZ-B1_66</strain>
        <tissue evidence="2">Body</tissue>
    </source>
</reference>
<dbReference type="Proteomes" id="UP001626550">
    <property type="component" value="Unassembled WGS sequence"/>
</dbReference>
<sequence>MKPARKAPEAPSNEILAFATNKKPSSHRKPFLKKNFSPIAMFGVPIEINSTGNVYNVLLPSCVLNAPKFKSMKEIDEK</sequence>
<dbReference type="EMBL" id="JBJKFK010001493">
    <property type="protein sequence ID" value="KAL3312956.1"/>
    <property type="molecule type" value="Genomic_DNA"/>
</dbReference>
<protein>
    <submittedName>
        <fullName evidence="2">Uncharacterized protein</fullName>
    </submittedName>
</protein>
<comment type="caution">
    <text evidence="2">The sequence shown here is derived from an EMBL/GenBank/DDBJ whole genome shotgun (WGS) entry which is preliminary data.</text>
</comment>
<dbReference type="AlphaFoldDB" id="A0ABD2Q2K0"/>
<feature type="non-terminal residue" evidence="2">
    <location>
        <position position="78"/>
    </location>
</feature>
<evidence type="ECO:0000313" key="3">
    <source>
        <dbReference type="Proteomes" id="UP001626550"/>
    </source>
</evidence>